<dbReference type="Pfam" id="PF00561">
    <property type="entry name" value="Abhydrolase_1"/>
    <property type="match status" value="1"/>
</dbReference>
<organism evidence="2 3">
    <name type="scientific">Entotheonella factor</name>
    <dbReference type="NCBI Taxonomy" id="1429438"/>
    <lineage>
        <taxon>Bacteria</taxon>
        <taxon>Pseudomonadati</taxon>
        <taxon>Nitrospinota/Tectimicrobiota group</taxon>
        <taxon>Candidatus Tectimicrobiota</taxon>
        <taxon>Candidatus Entotheonellia</taxon>
        <taxon>Candidatus Entotheonellales</taxon>
        <taxon>Candidatus Entotheonellaceae</taxon>
        <taxon>Candidatus Entotheonella</taxon>
    </lineage>
</organism>
<comment type="caution">
    <text evidence="2">The sequence shown here is derived from an EMBL/GenBank/DDBJ whole genome shotgun (WGS) entry which is preliminary data.</text>
</comment>
<keyword evidence="3" id="KW-1185">Reference proteome</keyword>
<dbReference type="SUPFAM" id="SSF53474">
    <property type="entry name" value="alpha/beta-Hydrolases"/>
    <property type="match status" value="1"/>
</dbReference>
<dbReference type="EMBL" id="AZHW01000550">
    <property type="protein sequence ID" value="ETW98480.1"/>
    <property type="molecule type" value="Genomic_DNA"/>
</dbReference>
<reference evidence="2 3" key="1">
    <citation type="journal article" date="2014" name="Nature">
        <title>An environmental bacterial taxon with a large and distinct metabolic repertoire.</title>
        <authorList>
            <person name="Wilson M.C."/>
            <person name="Mori T."/>
            <person name="Ruckert C."/>
            <person name="Uria A.R."/>
            <person name="Helf M.J."/>
            <person name="Takada K."/>
            <person name="Gernert C."/>
            <person name="Steffens U.A."/>
            <person name="Heycke N."/>
            <person name="Schmitt S."/>
            <person name="Rinke C."/>
            <person name="Helfrich E.J."/>
            <person name="Brachmann A.O."/>
            <person name="Gurgui C."/>
            <person name="Wakimoto T."/>
            <person name="Kracht M."/>
            <person name="Crusemann M."/>
            <person name="Hentschel U."/>
            <person name="Abe I."/>
            <person name="Matsunaga S."/>
            <person name="Kalinowski J."/>
            <person name="Takeyama H."/>
            <person name="Piel J."/>
        </authorList>
    </citation>
    <scope>NUCLEOTIDE SEQUENCE [LARGE SCALE GENOMIC DNA]</scope>
    <source>
        <strain evidence="3">TSY1</strain>
    </source>
</reference>
<dbReference type="InterPro" id="IPR050228">
    <property type="entry name" value="Carboxylesterase_BioH"/>
</dbReference>
<dbReference type="HOGENOM" id="CLU_020336_13_5_7"/>
<evidence type="ECO:0000259" key="1">
    <source>
        <dbReference type="Pfam" id="PF00561"/>
    </source>
</evidence>
<dbReference type="PRINTS" id="PR00111">
    <property type="entry name" value="ABHYDROLASE"/>
</dbReference>
<feature type="domain" description="AB hydrolase-1" evidence="1">
    <location>
        <begin position="31"/>
        <end position="265"/>
    </location>
</feature>
<evidence type="ECO:0000313" key="3">
    <source>
        <dbReference type="Proteomes" id="UP000019141"/>
    </source>
</evidence>
<dbReference type="InterPro" id="IPR029058">
    <property type="entry name" value="AB_hydrolase_fold"/>
</dbReference>
<sequence length="278" mass="30945">MEPVHDHLIYLNGLRFHFREWPSQQADAQDLVLLHGFTGHARSWDAFAQAMSSHYRVLALDQRGHGETAWAPPDQYGTPYMVADLEAFVSALSLQRFVLLGLSMGGIVSFHYAGKQPEVLERLVIVDIAPEIAAGGLDRINQGVQANDIFSSPEAAFEAARTANPLPPEEHHRQRVVNNLMRLEDGTWTYRYDRALRDPNTPRQRASADEGWQAVARINVPTLLVRGELSDILAPEHAARMAEDIADCQLVEVRGSGHAVPLDKPDGFLKAVRDFLVS</sequence>
<dbReference type="AlphaFoldDB" id="W4LL90"/>
<name>W4LL90_ENTF1</name>
<accession>W4LL90</accession>
<dbReference type="PANTHER" id="PTHR43194">
    <property type="entry name" value="HYDROLASE ALPHA/BETA FOLD FAMILY"/>
    <property type="match status" value="1"/>
</dbReference>
<evidence type="ECO:0000313" key="2">
    <source>
        <dbReference type="EMBL" id="ETW98480.1"/>
    </source>
</evidence>
<dbReference type="Gene3D" id="3.40.50.1820">
    <property type="entry name" value="alpha/beta hydrolase"/>
    <property type="match status" value="1"/>
</dbReference>
<dbReference type="InterPro" id="IPR000073">
    <property type="entry name" value="AB_hydrolase_1"/>
</dbReference>
<dbReference type="PANTHER" id="PTHR43194:SF2">
    <property type="entry name" value="PEROXISOMAL MEMBRANE PROTEIN LPX1"/>
    <property type="match status" value="1"/>
</dbReference>
<proteinExistence type="predicted"/>
<dbReference type="PATRIC" id="fig|1429438.4.peg.3625"/>
<gene>
    <name evidence="2" type="ORF">ETSY1_18530</name>
</gene>
<protein>
    <recommendedName>
        <fullName evidence="1">AB hydrolase-1 domain-containing protein</fullName>
    </recommendedName>
</protein>
<dbReference type="Proteomes" id="UP000019141">
    <property type="component" value="Unassembled WGS sequence"/>
</dbReference>